<accession>A0AAV2ED17</accession>
<evidence type="ECO:0000313" key="1">
    <source>
        <dbReference type="EMBL" id="CAL1383809.1"/>
    </source>
</evidence>
<protein>
    <submittedName>
        <fullName evidence="1">Uncharacterized protein</fullName>
    </submittedName>
</protein>
<proteinExistence type="predicted"/>
<reference evidence="1 2" key="1">
    <citation type="submission" date="2024-04" db="EMBL/GenBank/DDBJ databases">
        <authorList>
            <person name="Fracassetti M."/>
        </authorList>
    </citation>
    <scope>NUCLEOTIDE SEQUENCE [LARGE SCALE GENOMIC DNA]</scope>
</reference>
<dbReference type="Proteomes" id="UP001497516">
    <property type="component" value="Chromosome 4"/>
</dbReference>
<keyword evidence="2" id="KW-1185">Reference proteome</keyword>
<name>A0AAV2ED17_9ROSI</name>
<evidence type="ECO:0000313" key="2">
    <source>
        <dbReference type="Proteomes" id="UP001497516"/>
    </source>
</evidence>
<gene>
    <name evidence="1" type="ORF">LTRI10_LOCUS25055</name>
</gene>
<dbReference type="AlphaFoldDB" id="A0AAV2ED17"/>
<organism evidence="1 2">
    <name type="scientific">Linum trigynum</name>
    <dbReference type="NCBI Taxonomy" id="586398"/>
    <lineage>
        <taxon>Eukaryota</taxon>
        <taxon>Viridiplantae</taxon>
        <taxon>Streptophyta</taxon>
        <taxon>Embryophyta</taxon>
        <taxon>Tracheophyta</taxon>
        <taxon>Spermatophyta</taxon>
        <taxon>Magnoliopsida</taxon>
        <taxon>eudicotyledons</taxon>
        <taxon>Gunneridae</taxon>
        <taxon>Pentapetalae</taxon>
        <taxon>rosids</taxon>
        <taxon>fabids</taxon>
        <taxon>Malpighiales</taxon>
        <taxon>Linaceae</taxon>
        <taxon>Linum</taxon>
    </lineage>
</organism>
<dbReference type="EMBL" id="OZ034817">
    <property type="protein sequence ID" value="CAL1383809.1"/>
    <property type="molecule type" value="Genomic_DNA"/>
</dbReference>
<sequence>MVDEASTSYKCHKSFLPNLDALLAKDPFAVSLRQAEVKPSSIPLDGFNDGQSRLHYMVWDKEKNEEGKKKRSRGWSLKCNQVHDPLPSLFTSYARDLRHHITDKNLNFKEVLGWTKT</sequence>